<evidence type="ECO:0000259" key="4">
    <source>
        <dbReference type="Pfam" id="PF00501"/>
    </source>
</evidence>
<dbReference type="PANTHER" id="PTHR43767">
    <property type="entry name" value="LONG-CHAIN-FATTY-ACID--COA LIGASE"/>
    <property type="match status" value="1"/>
</dbReference>
<reference evidence="6 7" key="1">
    <citation type="journal article" date="2019" name="Int. J. Syst. Evol. Microbiol.">
        <title>The Global Catalogue of Microorganisms (GCM) 10K type strain sequencing project: providing services to taxonomists for standard genome sequencing and annotation.</title>
        <authorList>
            <consortium name="The Broad Institute Genomics Platform"/>
            <consortium name="The Broad Institute Genome Sequencing Center for Infectious Disease"/>
            <person name="Wu L."/>
            <person name="Ma J."/>
        </authorList>
    </citation>
    <scope>NUCLEOTIDE SEQUENCE [LARGE SCALE GENOMIC DNA]</scope>
    <source>
        <strain evidence="6 7">GX21</strain>
    </source>
</reference>
<dbReference type="InterPro" id="IPR000873">
    <property type="entry name" value="AMP-dep_synth/lig_dom"/>
</dbReference>
<name>A0ABD6A0E2_9EURY</name>
<dbReference type="SUPFAM" id="SSF56801">
    <property type="entry name" value="Acetyl-CoA synthetase-like"/>
    <property type="match status" value="1"/>
</dbReference>
<dbReference type="EMBL" id="JBHTAT010000001">
    <property type="protein sequence ID" value="MFC7256034.1"/>
    <property type="molecule type" value="Genomic_DNA"/>
</dbReference>
<dbReference type="Gene3D" id="3.30.300.30">
    <property type="match status" value="1"/>
</dbReference>
<gene>
    <name evidence="6" type="ORF">ACFQKE_12150</name>
</gene>
<dbReference type="InterPro" id="IPR020845">
    <property type="entry name" value="AMP-binding_CS"/>
</dbReference>
<proteinExistence type="inferred from homology"/>
<accession>A0ABD6A0E2</accession>
<dbReference type="PANTHER" id="PTHR43767:SF11">
    <property type="entry name" value="MEDIUM-CHAIN-FATTY-ACID--COA LIGASE"/>
    <property type="match status" value="1"/>
</dbReference>
<dbReference type="RefSeq" id="WP_379704496.1">
    <property type="nucleotide sequence ID" value="NZ_JBHTAT010000001.1"/>
</dbReference>
<sequence length="567" mass="61670">MTGQTLRPFLTRATQLYPDREVVARTADGMTRYTYAEYADRVGRLANALRAAGVERGDRVATLCWNHDRHFEAYFAVPDLGAQLHTINPLLPADDVRRIVDGADDRLVFVDPSLADTLAAAYDPDAFESVEQVVVIGSSAPDLPVDSVTSFETFVAGHDADYDPPTVNEDDPAGLCYSSGTTGDPKGVEYTHRMLWSHTMAITTPMGLDIADADVVMPVVPMFHINAWGLPYAATAAGAKHVYPGPSPDPADLVELIEREGVTLTAGVPTVWLGVLDYLDDHDADLSTLSRIVIGGAAPPERLIRAFDDRGVEVVHGWGMTETAPVGAVSHLKPDLRDADYETQLAKRTKQGLILPGLEFEVVDDAGERVPHDGESMGELRVRGPWVADGYVDGPSETRRGDGAEGSVGDDAVEDSWLRTGDVVTVDSDGYIELVDRAADVIRSGGEWISSQALENAIMSHEAVREAAVVGVPHERWGERPVAYLVDDDADRDALVETVSARLREDYPDWWVPDRFEFVEAIPKTATGKFAKTDLRDRRDDPIDGAVAVEPPGDGDWDWDWDGDGGD</sequence>
<dbReference type="InterPro" id="IPR050237">
    <property type="entry name" value="ATP-dep_AMP-bd_enzyme"/>
</dbReference>
<evidence type="ECO:0000256" key="2">
    <source>
        <dbReference type="ARBA" id="ARBA00022598"/>
    </source>
</evidence>
<feature type="domain" description="AMP-dependent synthetase/ligase" evidence="4">
    <location>
        <begin position="12"/>
        <end position="391"/>
    </location>
</feature>
<dbReference type="FunFam" id="3.30.300.30:FF:000008">
    <property type="entry name" value="2,3-dihydroxybenzoate-AMP ligase"/>
    <property type="match status" value="1"/>
</dbReference>
<dbReference type="InterPro" id="IPR042099">
    <property type="entry name" value="ANL_N_sf"/>
</dbReference>
<evidence type="ECO:0000259" key="5">
    <source>
        <dbReference type="Pfam" id="PF13193"/>
    </source>
</evidence>
<dbReference type="InterPro" id="IPR045851">
    <property type="entry name" value="AMP-bd_C_sf"/>
</dbReference>
<dbReference type="GeneID" id="96954414"/>
<keyword evidence="2 6" id="KW-0436">Ligase</keyword>
<evidence type="ECO:0000313" key="6">
    <source>
        <dbReference type="EMBL" id="MFC7256034.1"/>
    </source>
</evidence>
<feature type="compositionally biased region" description="Acidic residues" evidence="3">
    <location>
        <begin position="553"/>
        <end position="567"/>
    </location>
</feature>
<feature type="region of interest" description="Disordered" evidence="3">
    <location>
        <begin position="391"/>
        <end position="412"/>
    </location>
</feature>
<dbReference type="NCBIfam" id="NF004837">
    <property type="entry name" value="PRK06187.1"/>
    <property type="match status" value="1"/>
</dbReference>
<comment type="caution">
    <text evidence="6">The sequence shown here is derived from an EMBL/GenBank/DDBJ whole genome shotgun (WGS) entry which is preliminary data.</text>
</comment>
<evidence type="ECO:0000256" key="3">
    <source>
        <dbReference type="SAM" id="MobiDB-lite"/>
    </source>
</evidence>
<dbReference type="PROSITE" id="PS00455">
    <property type="entry name" value="AMP_BINDING"/>
    <property type="match status" value="1"/>
</dbReference>
<feature type="region of interest" description="Disordered" evidence="3">
    <location>
        <begin position="541"/>
        <end position="567"/>
    </location>
</feature>
<dbReference type="Gene3D" id="3.40.50.12780">
    <property type="entry name" value="N-terminal domain of ligase-like"/>
    <property type="match status" value="1"/>
</dbReference>
<feature type="domain" description="AMP-binding enzyme C-terminal" evidence="5">
    <location>
        <begin position="454"/>
        <end position="529"/>
    </location>
</feature>
<comment type="similarity">
    <text evidence="1">Belongs to the ATP-dependent AMP-binding enzyme family.</text>
</comment>
<dbReference type="Pfam" id="PF00501">
    <property type="entry name" value="AMP-binding"/>
    <property type="match status" value="1"/>
</dbReference>
<dbReference type="GO" id="GO:0016877">
    <property type="term" value="F:ligase activity, forming carbon-sulfur bonds"/>
    <property type="evidence" value="ECO:0007669"/>
    <property type="project" value="UniProtKB-ARBA"/>
</dbReference>
<organism evidence="6 7">
    <name type="scientific">Haloplanus litoreus</name>
    <dbReference type="NCBI Taxonomy" id="767515"/>
    <lineage>
        <taxon>Archaea</taxon>
        <taxon>Methanobacteriati</taxon>
        <taxon>Methanobacteriota</taxon>
        <taxon>Stenosarchaea group</taxon>
        <taxon>Halobacteria</taxon>
        <taxon>Halobacteriales</taxon>
        <taxon>Haloferacaceae</taxon>
        <taxon>Haloplanus</taxon>
    </lineage>
</organism>
<keyword evidence="7" id="KW-1185">Reference proteome</keyword>
<protein>
    <submittedName>
        <fullName evidence="6">Long-chain fatty acid--CoA ligase</fullName>
    </submittedName>
</protein>
<dbReference type="AlphaFoldDB" id="A0ABD6A0E2"/>
<evidence type="ECO:0000313" key="7">
    <source>
        <dbReference type="Proteomes" id="UP001596434"/>
    </source>
</evidence>
<evidence type="ECO:0000256" key="1">
    <source>
        <dbReference type="ARBA" id="ARBA00006432"/>
    </source>
</evidence>
<dbReference type="Pfam" id="PF13193">
    <property type="entry name" value="AMP-binding_C"/>
    <property type="match status" value="1"/>
</dbReference>
<dbReference type="InterPro" id="IPR025110">
    <property type="entry name" value="AMP-bd_C"/>
</dbReference>
<dbReference type="CDD" id="cd12119">
    <property type="entry name" value="ttLC_FACS_AlkK_like"/>
    <property type="match status" value="1"/>
</dbReference>
<dbReference type="Proteomes" id="UP001596434">
    <property type="component" value="Unassembled WGS sequence"/>
</dbReference>